<dbReference type="CDD" id="cd07262">
    <property type="entry name" value="VOC_like"/>
    <property type="match status" value="1"/>
</dbReference>
<dbReference type="InterPro" id="IPR037523">
    <property type="entry name" value="VOC_core"/>
</dbReference>
<proteinExistence type="predicted"/>
<dbReference type="PANTHER" id="PTHR35006">
    <property type="entry name" value="GLYOXALASE FAMILY PROTEIN (AFU_ORTHOLOGUE AFUA_5G14830)"/>
    <property type="match status" value="1"/>
</dbReference>
<dbReference type="SUPFAM" id="SSF54593">
    <property type="entry name" value="Glyoxalase/Bleomycin resistance protein/Dihydroxybiphenyl dioxygenase"/>
    <property type="match status" value="1"/>
</dbReference>
<dbReference type="PROSITE" id="PS51819">
    <property type="entry name" value="VOC"/>
    <property type="match status" value="1"/>
</dbReference>
<dbReference type="AlphaFoldDB" id="A0A8J7UJ87"/>
<evidence type="ECO:0000313" key="3">
    <source>
        <dbReference type="Proteomes" id="UP000666240"/>
    </source>
</evidence>
<dbReference type="Pfam" id="PF00903">
    <property type="entry name" value="Glyoxalase"/>
    <property type="match status" value="1"/>
</dbReference>
<evidence type="ECO:0000259" key="1">
    <source>
        <dbReference type="PROSITE" id="PS51819"/>
    </source>
</evidence>
<comment type="caution">
    <text evidence="2">The sequence shown here is derived from an EMBL/GenBank/DDBJ whole genome shotgun (WGS) entry which is preliminary data.</text>
</comment>
<dbReference type="InterPro" id="IPR029068">
    <property type="entry name" value="Glyas_Bleomycin-R_OHBP_Dase"/>
</dbReference>
<dbReference type="EMBL" id="JAGIYY010000001">
    <property type="protein sequence ID" value="MBP0437092.1"/>
    <property type="molecule type" value="Genomic_DNA"/>
</dbReference>
<dbReference type="RefSeq" id="WP_209333134.1">
    <property type="nucleotide sequence ID" value="NZ_JAGIYY010000001.1"/>
</dbReference>
<dbReference type="InterPro" id="IPR004360">
    <property type="entry name" value="Glyas_Fos-R_dOase_dom"/>
</dbReference>
<keyword evidence="3" id="KW-1185">Reference proteome</keyword>
<organism evidence="2 3">
    <name type="scientific">Tianweitania sediminis</name>
    <dbReference type="NCBI Taxonomy" id="1502156"/>
    <lineage>
        <taxon>Bacteria</taxon>
        <taxon>Pseudomonadati</taxon>
        <taxon>Pseudomonadota</taxon>
        <taxon>Alphaproteobacteria</taxon>
        <taxon>Hyphomicrobiales</taxon>
        <taxon>Phyllobacteriaceae</taxon>
        <taxon>Tianweitania</taxon>
    </lineage>
</organism>
<protein>
    <submittedName>
        <fullName evidence="2">VOC family protein</fullName>
    </submittedName>
</protein>
<reference evidence="2" key="1">
    <citation type="submission" date="2021-03" db="EMBL/GenBank/DDBJ databases">
        <title>Genome sequencing and assembly of Tianweitania sediminis.</title>
        <authorList>
            <person name="Chhetri G."/>
        </authorList>
    </citation>
    <scope>NUCLEOTIDE SEQUENCE</scope>
    <source>
        <strain evidence="2">Z8</strain>
    </source>
</reference>
<evidence type="ECO:0000313" key="2">
    <source>
        <dbReference type="EMBL" id="MBP0437092.1"/>
    </source>
</evidence>
<name>A0A8J7UJ87_9HYPH</name>
<dbReference type="Proteomes" id="UP000666240">
    <property type="component" value="Unassembled WGS sequence"/>
</dbReference>
<sequence length="127" mass="13397">MFSHVVVGSDDLQKSKAFYDAIFTASGGNAGEMDPKGRLVYSKDGSRFLVTQPIDGKAASCGNGWTIGFACASPEEVDAWHSAGVANGGQSIENPPGVREVGTRKLYLAYLRDPTGNKLCARALMPA</sequence>
<dbReference type="Gene3D" id="3.10.180.10">
    <property type="entry name" value="2,3-Dihydroxybiphenyl 1,2-Dioxygenase, domain 1"/>
    <property type="match status" value="1"/>
</dbReference>
<dbReference type="PANTHER" id="PTHR35006:SF1">
    <property type="entry name" value="BLL2941 PROTEIN"/>
    <property type="match status" value="1"/>
</dbReference>
<gene>
    <name evidence="2" type="ORF">J5Y06_00320</name>
</gene>
<accession>A0A8J7UJ87</accession>
<feature type="domain" description="VOC" evidence="1">
    <location>
        <begin position="1"/>
        <end position="124"/>
    </location>
</feature>